<proteinExistence type="predicted"/>
<accession>A0ABT7PE39</accession>
<gene>
    <name evidence="1" type="ORF">QTN89_04105</name>
</gene>
<keyword evidence="2" id="KW-1185">Reference proteome</keyword>
<sequence length="86" mass="9675">MENSNTLKIARRRFLRRLEDGPSSFTDSIRGMTLPEGIDGRVFGPMVAQLHRDRIIRSVGYVPSSNPCCHSRLWELVDDSKGDADA</sequence>
<reference evidence="1 2" key="1">
    <citation type="submission" date="2023-06" db="EMBL/GenBank/DDBJ databases">
        <title>Roseiconus lacunae JC819 isolated from Gulf of Mannar region, Tamil Nadu.</title>
        <authorList>
            <person name="Pk S."/>
            <person name="Ch S."/>
            <person name="Ch V.R."/>
        </authorList>
    </citation>
    <scope>NUCLEOTIDE SEQUENCE [LARGE SCALE GENOMIC DNA]</scope>
    <source>
        <strain evidence="1 2">JC819</strain>
    </source>
</reference>
<name>A0ABT7PE39_9BACT</name>
<organism evidence="1 2">
    <name type="scientific">Roseiconus lacunae</name>
    <dbReference type="NCBI Taxonomy" id="2605694"/>
    <lineage>
        <taxon>Bacteria</taxon>
        <taxon>Pseudomonadati</taxon>
        <taxon>Planctomycetota</taxon>
        <taxon>Planctomycetia</taxon>
        <taxon>Pirellulales</taxon>
        <taxon>Pirellulaceae</taxon>
        <taxon>Roseiconus</taxon>
    </lineage>
</organism>
<protein>
    <submittedName>
        <fullName evidence="1">Uncharacterized protein</fullName>
    </submittedName>
</protein>
<dbReference type="RefSeq" id="WP_289162289.1">
    <property type="nucleotide sequence ID" value="NZ_JASZZN010000003.1"/>
</dbReference>
<evidence type="ECO:0000313" key="1">
    <source>
        <dbReference type="EMBL" id="MDM4014603.1"/>
    </source>
</evidence>
<comment type="caution">
    <text evidence="1">The sequence shown here is derived from an EMBL/GenBank/DDBJ whole genome shotgun (WGS) entry which is preliminary data.</text>
</comment>
<dbReference type="Proteomes" id="UP001239462">
    <property type="component" value="Unassembled WGS sequence"/>
</dbReference>
<dbReference type="EMBL" id="JASZZN010000003">
    <property type="protein sequence ID" value="MDM4014603.1"/>
    <property type="molecule type" value="Genomic_DNA"/>
</dbReference>
<evidence type="ECO:0000313" key="2">
    <source>
        <dbReference type="Proteomes" id="UP001239462"/>
    </source>
</evidence>